<evidence type="ECO:0000256" key="1">
    <source>
        <dbReference type="SAM" id="MobiDB-lite"/>
    </source>
</evidence>
<reference evidence="5" key="1">
    <citation type="journal article" date="2011" name="Genome Res.">
        <title>Phylogeny-wide analysis of social amoeba genomes highlights ancient origins for complex intercellular communication.</title>
        <authorList>
            <person name="Heidel A.J."/>
            <person name="Lawal H.M."/>
            <person name="Felder M."/>
            <person name="Schilde C."/>
            <person name="Helps N.R."/>
            <person name="Tunggal B."/>
            <person name="Rivero F."/>
            <person name="John U."/>
            <person name="Schleicher M."/>
            <person name="Eichinger L."/>
            <person name="Platzer M."/>
            <person name="Noegel A.A."/>
            <person name="Schaap P."/>
            <person name="Gloeckner G."/>
        </authorList>
    </citation>
    <scope>NUCLEOTIDE SEQUENCE [LARGE SCALE GENOMIC DNA]</scope>
    <source>
        <strain evidence="5">SH3</strain>
    </source>
</reference>
<dbReference type="GO" id="GO:0005829">
    <property type="term" value="C:cytosol"/>
    <property type="evidence" value="ECO:0007669"/>
    <property type="project" value="UniProtKB-SubCell"/>
</dbReference>
<dbReference type="SUPFAM" id="SSF49785">
    <property type="entry name" value="Galactose-binding domain-like"/>
    <property type="match status" value="1"/>
</dbReference>
<feature type="domain" description="FBA" evidence="3">
    <location>
        <begin position="560"/>
        <end position="741"/>
    </location>
</feature>
<dbReference type="AlphaFoldDB" id="F4Q2G8"/>
<evidence type="ECO:0000313" key="5">
    <source>
        <dbReference type="Proteomes" id="UP000007797"/>
    </source>
</evidence>
<dbReference type="PROSITE" id="PS51114">
    <property type="entry name" value="FBA"/>
    <property type="match status" value="1"/>
</dbReference>
<keyword evidence="2" id="KW-0472">Membrane</keyword>
<evidence type="ECO:0000313" key="4">
    <source>
        <dbReference type="EMBL" id="EGG16647.1"/>
    </source>
</evidence>
<dbReference type="InterPro" id="IPR007397">
    <property type="entry name" value="F-box-assoc_dom"/>
</dbReference>
<dbReference type="SMART" id="SM01198">
    <property type="entry name" value="FBA"/>
    <property type="match status" value="1"/>
</dbReference>
<dbReference type="Pfam" id="PF03644">
    <property type="entry name" value="Glyco_hydro_85"/>
    <property type="match status" value="1"/>
</dbReference>
<name>F4Q2G8_CACFS</name>
<dbReference type="PANTHER" id="PTHR13246:SF1">
    <property type="entry name" value="CYTOSOLIC ENDO-BETA-N-ACETYLGLUCOSAMINIDASE"/>
    <property type="match status" value="1"/>
</dbReference>
<keyword evidence="2" id="KW-0812">Transmembrane</keyword>
<evidence type="ECO:0000259" key="3">
    <source>
        <dbReference type="PROSITE" id="PS51114"/>
    </source>
</evidence>
<proteinExistence type="predicted"/>
<keyword evidence="2" id="KW-1133">Transmembrane helix</keyword>
<dbReference type="EMBL" id="GL883021">
    <property type="protein sequence ID" value="EGG16647.1"/>
    <property type="molecule type" value="Genomic_DNA"/>
</dbReference>
<feature type="compositionally biased region" description="Low complexity" evidence="1">
    <location>
        <begin position="902"/>
        <end position="918"/>
    </location>
</feature>
<dbReference type="RefSeq" id="XP_004355121.1">
    <property type="nucleotide sequence ID" value="XM_004355069.1"/>
</dbReference>
<dbReference type="STRING" id="1054147.F4Q2G8"/>
<dbReference type="Gene3D" id="2.60.120.260">
    <property type="entry name" value="Galactose-binding domain-like"/>
    <property type="match status" value="1"/>
</dbReference>
<dbReference type="KEGG" id="dfa:DFA_07625"/>
<dbReference type="GeneID" id="14869915"/>
<dbReference type="InterPro" id="IPR032979">
    <property type="entry name" value="ENGase"/>
</dbReference>
<feature type="region of interest" description="Disordered" evidence="1">
    <location>
        <begin position="900"/>
        <end position="921"/>
    </location>
</feature>
<keyword evidence="5" id="KW-1185">Reference proteome</keyword>
<dbReference type="PANTHER" id="PTHR13246">
    <property type="entry name" value="ENDO BETA N-ACETYLGLUCOSAMINIDASE"/>
    <property type="match status" value="1"/>
</dbReference>
<dbReference type="Gene3D" id="3.20.20.80">
    <property type="entry name" value="Glycosidases"/>
    <property type="match status" value="1"/>
</dbReference>
<accession>F4Q2G8</accession>
<evidence type="ECO:0000256" key="2">
    <source>
        <dbReference type="SAM" id="Phobius"/>
    </source>
</evidence>
<sequence length="1102" mass="127519">MMEDTIVSSEPLCVFLLVQSCIFICIMCMCVLIMDCSNSTFLLSSFLIDTNSVSSSFTIPTFNTVKHDIDSISCWLFVNKPLEGAVCHTIFEIEQPPSSSSSPKKEGLYIDSLNRLFTTPKYDYEHYYSHQNDNHNKVLLKPDPIKIGEWLHIKIVYNSLDTSIHVNNVLYHKQQRKEEDNDCSHQHNQKSKYPIRIGDNNTKDRCTLFSALINNLVVSTLRYDESSHLNIYSSPPSYPDKQMSIATSNQFKALPSLIHLLDWRFDNTKVNTFKLEKNNGRSNNQQIIHCHDMMGGYLPYETDEQGYQGSRKDNNRGDNDEKDNVFYNYTFKYWQLVDTFIYFTHQRISIPPIGWINSSHKNGVKILGTIITEWEGGVNDACRLVDGIDIDLNSQEFKGHVFIDRLVDIAVHCGFDGWFINIESDLPNKNYAIKYKQMLEYFTETMHRAVNGSLVIWYDSVLDDGTLVWQNELNQKNKIYFDACDGIFLNYKWNEDMIKSSSQLATDREHQVYVGTDVFGRGTFGGGKLNSYIGVQKAYKHKLSSAIFAPAWTWEANQSSHLQFQLKESNLWVGPLFNNLIENGCVFDNNLDGWNNHTLEKGDVWVTAKNEGMNRGNCFKSSYHSVMSQEIDLLKKGYSKQELDLMPIIYFEFYHCGTGPKFNDFISYQIELRDENHKSLYTDKLEQEIITTNQFKKYSTEIESPLEGVRYIYIEFIGRDIEHWAGHFGPRITSIHLHLNVKTTTKTTTETNCILAEMGERVSKTELPFINHFNVGKSNGGYFINGKQVMNNNKEWINLSDMDVMGCYEYGYWCGSPLVSNSVIYDDSYFGGSCLNVKGKLIEPFNYFLFTLFNLDVKCLNNKDLMISYTFKWIHNQQQLNHSINVALVIKLENGPVNILTDNNNDNNDNNNQQQQNNSSQFNHIFGNNRMMILNQNSDYNTNNWTTRSFSVSKDLLTNQLTIKSIQLLIYNNNNDNSNNSRFDLNLGELNLQWKEEETSKAFIVENDSIKFEKIWNKKSMYNGQDIYDILCHWNVSTATAAASFTMVYLNDKWLGKSFTNRYCISSDLIHHQTKDDDNIVSFHFYDDTYHLISIVSKRITE</sequence>
<gene>
    <name evidence="4" type="ORF">DFA_07625</name>
</gene>
<dbReference type="OMA" id="RIHCHDM"/>
<dbReference type="InterPro" id="IPR008979">
    <property type="entry name" value="Galactose-bd-like_sf"/>
</dbReference>
<protein>
    <submittedName>
        <fullName evidence="4">Endo-beta-N-acetylglucosaminidase</fullName>
    </submittedName>
</protein>
<dbReference type="Proteomes" id="UP000007797">
    <property type="component" value="Unassembled WGS sequence"/>
</dbReference>
<feature type="transmembrane region" description="Helical" evidence="2">
    <location>
        <begin position="12"/>
        <end position="34"/>
    </location>
</feature>
<dbReference type="InterPro" id="IPR005201">
    <property type="entry name" value="TIM_ENGase"/>
</dbReference>
<dbReference type="OrthoDB" id="21221at2759"/>
<organism evidence="4 5">
    <name type="scientific">Cavenderia fasciculata</name>
    <name type="common">Slime mold</name>
    <name type="synonym">Dictyostelium fasciculatum</name>
    <dbReference type="NCBI Taxonomy" id="261658"/>
    <lineage>
        <taxon>Eukaryota</taxon>
        <taxon>Amoebozoa</taxon>
        <taxon>Evosea</taxon>
        <taxon>Eumycetozoa</taxon>
        <taxon>Dictyostelia</taxon>
        <taxon>Acytosteliales</taxon>
        <taxon>Cavenderiaceae</taxon>
        <taxon>Cavenderia</taxon>
    </lineage>
</organism>
<dbReference type="GO" id="GO:0033925">
    <property type="term" value="F:mannosyl-glycoprotein endo-beta-N-acetylglucosaminidase activity"/>
    <property type="evidence" value="ECO:0007669"/>
    <property type="project" value="UniProtKB-EC"/>
</dbReference>